<organism evidence="1 2">
    <name type="scientific">Colletotrichum tamarilloi</name>
    <dbReference type="NCBI Taxonomy" id="1209934"/>
    <lineage>
        <taxon>Eukaryota</taxon>
        <taxon>Fungi</taxon>
        <taxon>Dikarya</taxon>
        <taxon>Ascomycota</taxon>
        <taxon>Pezizomycotina</taxon>
        <taxon>Sordariomycetes</taxon>
        <taxon>Hypocreomycetidae</taxon>
        <taxon>Glomerellales</taxon>
        <taxon>Glomerellaceae</taxon>
        <taxon>Colletotrichum</taxon>
        <taxon>Colletotrichum acutatum species complex</taxon>
    </lineage>
</organism>
<dbReference type="RefSeq" id="XP_060375292.1">
    <property type="nucleotide sequence ID" value="XM_060530155.1"/>
</dbReference>
<evidence type="ECO:0000313" key="1">
    <source>
        <dbReference type="EMBL" id="KAK1480971.1"/>
    </source>
</evidence>
<reference evidence="1 2" key="1">
    <citation type="submission" date="2016-10" db="EMBL/GenBank/DDBJ databases">
        <title>The genome sequence of Colletotrichum fioriniae PJ7.</title>
        <authorList>
            <person name="Baroncelli R."/>
        </authorList>
    </citation>
    <scope>NUCLEOTIDE SEQUENCE [LARGE SCALE GENOMIC DNA]</scope>
    <source>
        <strain evidence="1 2">Tom-12</strain>
    </source>
</reference>
<proteinExistence type="predicted"/>
<evidence type="ECO:0000313" key="2">
    <source>
        <dbReference type="Proteomes" id="UP001227543"/>
    </source>
</evidence>
<comment type="caution">
    <text evidence="1">The sequence shown here is derived from an EMBL/GenBank/DDBJ whole genome shotgun (WGS) entry which is preliminary data.</text>
</comment>
<keyword evidence="2" id="KW-1185">Reference proteome</keyword>
<gene>
    <name evidence="1" type="ORF">CTAM01_14154</name>
</gene>
<protein>
    <submittedName>
        <fullName evidence="1">Uncharacterized protein</fullName>
    </submittedName>
</protein>
<dbReference type="Proteomes" id="UP001227543">
    <property type="component" value="Unassembled WGS sequence"/>
</dbReference>
<dbReference type="GeneID" id="85414393"/>
<accession>A0ABQ9QQ26</accession>
<dbReference type="EMBL" id="MLFU01000114">
    <property type="protein sequence ID" value="KAK1480971.1"/>
    <property type="molecule type" value="Genomic_DNA"/>
</dbReference>
<name>A0ABQ9QQ26_9PEZI</name>
<sequence>MSVGRLQAALASATNEVTVAAANINFDFTLVKYEAPKEYQPLGALLSPKRKENAEFGPSHCTARRLASLFQDVCPETPNLISAYGKRVSEISTRATKRQSTKFANSMFESYAGIDATSIWAAATSSDPAAADRGALHIHLLASMLAKMWTAPEAVSIWFELISERQRMISEQLERGDALPFSLAAAAAQRQIQRSQLAEWDASARAWLQTADSVMVKEQDQLRIILENIELSTSRDQSKASMVYLSVTQAWCRALMVMERLVSGVAQEVHDGAALVGLTAWHIYPDIHSHHRWNADHTLDNDKEIHHRTTQRSPAPFSFKDGYVYSHQHGTPIPMSLWFGNVHGVALYQPCDLARPAMPPAQVELEDLLWALEYDLMADIRIPEDTVSSTLSLLAVAHSTVLGRLEGLMIRLKTLSKPLTEAKWAKEVAVNFDQHYNAGMYRWTPGALPKSISVLSYFISECDLRPTDIEENVCGVSFGDSIFVPENLTRDPFEASDEQAIVRVLGNIGLPGFVMFSSVMEPMVSEVSESSWKVINQNIFNGRPENAFGSTSMHLSFTNWERSLEEPMSGGLQDTQVMKMESVVSIREAGSWVGDVDVVRALRNERVSKLRPQPSCTHAIDGLYGAHLTSIESWDELRNCNSGNVVIRAHGNWVARLACIAFLSQGIQRGDFRFESVIVCPQQVCWKCVEKFSPCVYVY</sequence>